<dbReference type="InterPro" id="IPR029068">
    <property type="entry name" value="Glyas_Bleomycin-R_OHBP_Dase"/>
</dbReference>
<reference evidence="2" key="1">
    <citation type="journal article" date="2014" name="Int. J. Syst. Evol. Microbiol.">
        <title>Complete genome sequence of Corynebacterium casei LMG S-19264T (=DSM 44701T), isolated from a smear-ripened cheese.</title>
        <authorList>
            <consortium name="US DOE Joint Genome Institute (JGI-PGF)"/>
            <person name="Walter F."/>
            <person name="Albersmeier A."/>
            <person name="Kalinowski J."/>
            <person name="Ruckert C."/>
        </authorList>
    </citation>
    <scope>NUCLEOTIDE SEQUENCE</scope>
    <source>
        <strain evidence="2">JCM 3131</strain>
    </source>
</reference>
<evidence type="ECO:0000313" key="2">
    <source>
        <dbReference type="EMBL" id="GGQ37181.1"/>
    </source>
</evidence>
<dbReference type="PANTHER" id="PTHR33990:SF1">
    <property type="entry name" value="PROTEIN YJDN"/>
    <property type="match status" value="1"/>
</dbReference>
<dbReference type="EMBL" id="BMQK01000001">
    <property type="protein sequence ID" value="GGQ37181.1"/>
    <property type="molecule type" value="Genomic_DNA"/>
</dbReference>
<accession>A0A918B6C9</accession>
<dbReference type="Proteomes" id="UP000620156">
    <property type="component" value="Unassembled WGS sequence"/>
</dbReference>
<dbReference type="SUPFAM" id="SSF54593">
    <property type="entry name" value="Glyoxalase/Bleomycin resistance protein/Dihydroxybiphenyl dioxygenase"/>
    <property type="match status" value="1"/>
</dbReference>
<keyword evidence="3" id="KW-1185">Reference proteome</keyword>
<evidence type="ECO:0000259" key="1">
    <source>
        <dbReference type="Pfam" id="PF00903"/>
    </source>
</evidence>
<dbReference type="AlphaFoldDB" id="A0A918B6C9"/>
<dbReference type="Gene3D" id="3.10.180.10">
    <property type="entry name" value="2,3-Dihydroxybiphenyl 1,2-Dioxygenase, domain 1"/>
    <property type="match status" value="1"/>
</dbReference>
<dbReference type="CDD" id="cd06588">
    <property type="entry name" value="PhnB_like"/>
    <property type="match status" value="1"/>
</dbReference>
<sequence length="155" mass="16835">MAFATTAHLNFRGDAREALEFYRSVFGGRLTAVTYGDFGMPRELPDADKIVFGEVVADDGFRVMAYDIPSQAGAEAGPAGTTRREHGMTLTHEPFFLSVRGDSAEEVGELWKKLSEGATVVEEYGPAQWAPAFGMLTDRFGVTWVLDVAAEYSAG</sequence>
<proteinExistence type="predicted"/>
<dbReference type="RefSeq" id="WP_189214520.1">
    <property type="nucleotide sequence ID" value="NZ_BMQK01000001.1"/>
</dbReference>
<evidence type="ECO:0000313" key="3">
    <source>
        <dbReference type="Proteomes" id="UP000620156"/>
    </source>
</evidence>
<dbReference type="Pfam" id="PF00903">
    <property type="entry name" value="Glyoxalase"/>
    <property type="match status" value="1"/>
</dbReference>
<dbReference type="InterPro" id="IPR004360">
    <property type="entry name" value="Glyas_Fos-R_dOase_dom"/>
</dbReference>
<name>A0A918B6C9_9ACTN</name>
<reference evidence="2" key="2">
    <citation type="submission" date="2020-09" db="EMBL/GenBank/DDBJ databases">
        <authorList>
            <person name="Sun Q."/>
            <person name="Ohkuma M."/>
        </authorList>
    </citation>
    <scope>NUCLEOTIDE SEQUENCE</scope>
    <source>
        <strain evidence="2">JCM 3131</strain>
    </source>
</reference>
<organism evidence="2 3">
    <name type="scientific">Streptomyces ruber</name>
    <dbReference type="NCBI Taxonomy" id="83378"/>
    <lineage>
        <taxon>Bacteria</taxon>
        <taxon>Bacillati</taxon>
        <taxon>Actinomycetota</taxon>
        <taxon>Actinomycetes</taxon>
        <taxon>Kitasatosporales</taxon>
        <taxon>Streptomycetaceae</taxon>
        <taxon>Streptomyces</taxon>
    </lineage>
</organism>
<comment type="caution">
    <text evidence="2">The sequence shown here is derived from an EMBL/GenBank/DDBJ whole genome shotgun (WGS) entry which is preliminary data.</text>
</comment>
<feature type="domain" description="Glyoxalase/fosfomycin resistance/dioxygenase" evidence="1">
    <location>
        <begin position="11"/>
        <end position="145"/>
    </location>
</feature>
<dbReference type="PANTHER" id="PTHR33990">
    <property type="entry name" value="PROTEIN YJDN-RELATED"/>
    <property type="match status" value="1"/>
</dbReference>
<protein>
    <submittedName>
        <fullName evidence="2">VOC family protein</fullName>
    </submittedName>
</protein>
<gene>
    <name evidence="2" type="primary">phnB</name>
    <name evidence="2" type="ORF">GCM10010145_00160</name>
</gene>
<dbReference type="InterPro" id="IPR028973">
    <property type="entry name" value="PhnB-like"/>
</dbReference>